<feature type="coiled-coil region" evidence="1">
    <location>
        <begin position="209"/>
        <end position="239"/>
    </location>
</feature>
<dbReference type="PANTHER" id="PTHR23131">
    <property type="entry name" value="ENDORIBONUCLEASE LACTB2"/>
    <property type="match status" value="1"/>
</dbReference>
<dbReference type="InterPro" id="IPR001279">
    <property type="entry name" value="Metallo-B-lactamas"/>
</dbReference>
<evidence type="ECO:0000313" key="3">
    <source>
        <dbReference type="EMBL" id="MFC3212409.1"/>
    </source>
</evidence>
<dbReference type="InterPro" id="IPR036866">
    <property type="entry name" value="RibonucZ/Hydroxyglut_hydro"/>
</dbReference>
<dbReference type="EMBL" id="JBHRUJ010000017">
    <property type="protein sequence ID" value="MFC3212409.1"/>
    <property type="molecule type" value="Genomic_DNA"/>
</dbReference>
<comment type="caution">
    <text evidence="3">The sequence shown here is derived from an EMBL/GenBank/DDBJ whole genome shotgun (WGS) entry which is preliminary data.</text>
</comment>
<dbReference type="Pfam" id="PF00753">
    <property type="entry name" value="Lactamase_B"/>
    <property type="match status" value="1"/>
</dbReference>
<dbReference type="Gene3D" id="3.60.15.10">
    <property type="entry name" value="Ribonuclease Z/Hydroxyacylglutathione hydrolase-like"/>
    <property type="match status" value="1"/>
</dbReference>
<keyword evidence="3" id="KW-0378">Hydrolase</keyword>
<organism evidence="3 4">
    <name type="scientific">Planomicrobium okeanokoites</name>
    <name type="common">Planococcus okeanokoites</name>
    <name type="synonym">Flavobacterium okeanokoites</name>
    <dbReference type="NCBI Taxonomy" id="244"/>
    <lineage>
        <taxon>Bacteria</taxon>
        <taxon>Bacillati</taxon>
        <taxon>Bacillota</taxon>
        <taxon>Bacilli</taxon>
        <taxon>Bacillales</taxon>
        <taxon>Caryophanaceae</taxon>
        <taxon>Planomicrobium</taxon>
    </lineage>
</organism>
<dbReference type="Proteomes" id="UP001595625">
    <property type="component" value="Unassembled WGS sequence"/>
</dbReference>
<proteinExistence type="predicted"/>
<dbReference type="SMART" id="SM00849">
    <property type="entry name" value="Lactamase_B"/>
    <property type="match status" value="1"/>
</dbReference>
<reference evidence="4" key="1">
    <citation type="journal article" date="2019" name="Int. J. Syst. Evol. Microbiol.">
        <title>The Global Catalogue of Microorganisms (GCM) 10K type strain sequencing project: providing services to taxonomists for standard genome sequencing and annotation.</title>
        <authorList>
            <consortium name="The Broad Institute Genomics Platform"/>
            <consortium name="The Broad Institute Genome Sequencing Center for Infectious Disease"/>
            <person name="Wu L."/>
            <person name="Ma J."/>
        </authorList>
    </citation>
    <scope>NUCLEOTIDE SEQUENCE [LARGE SCALE GENOMIC DNA]</scope>
    <source>
        <strain evidence="4">CCM 320</strain>
    </source>
</reference>
<feature type="domain" description="Metallo-beta-lactamase" evidence="2">
    <location>
        <begin position="29"/>
        <end position="198"/>
    </location>
</feature>
<evidence type="ECO:0000256" key="1">
    <source>
        <dbReference type="SAM" id="Coils"/>
    </source>
</evidence>
<dbReference type="RefSeq" id="WP_117312913.1">
    <property type="nucleotide sequence ID" value="NZ_JBHRUJ010000017.1"/>
</dbReference>
<dbReference type="EC" id="3.-.-.-" evidence="3"/>
<accession>A0ABV7KSK5</accession>
<keyword evidence="4" id="KW-1185">Reference proteome</keyword>
<evidence type="ECO:0000313" key="4">
    <source>
        <dbReference type="Proteomes" id="UP001595625"/>
    </source>
</evidence>
<keyword evidence="1" id="KW-0175">Coiled coil</keyword>
<evidence type="ECO:0000259" key="2">
    <source>
        <dbReference type="SMART" id="SM00849"/>
    </source>
</evidence>
<name>A0ABV7KSK5_PLAOK</name>
<gene>
    <name evidence="3" type="ORF">ACFOEJ_15070</name>
</gene>
<dbReference type="GO" id="GO:0016787">
    <property type="term" value="F:hydrolase activity"/>
    <property type="evidence" value="ECO:0007669"/>
    <property type="project" value="UniProtKB-KW"/>
</dbReference>
<protein>
    <submittedName>
        <fullName evidence="3">MBL fold metallo-hydrolase</fullName>
        <ecNumber evidence="3">3.-.-.-</ecNumber>
    </submittedName>
</protein>
<dbReference type="InterPro" id="IPR050662">
    <property type="entry name" value="Sec-metab_biosynth-thioest"/>
</dbReference>
<sequence length="269" mass="30922">MMKKQGVLGDRHGVSYLNGKVQFQGVSLNVYSYLIDGVLIDTGAQSLRKFFEAFIDQNDFDQVLLTHYHEDHSGCAAYIEKNKDVPIYLNQKTIASCAQRADYPLYRKLFWGRRKPFHAVPMPETFQSRTATWDVIDTPGHAFDHKAFINRDTGQLFTGDLFVNERTKVVLAEEHIPDIINSLDRVLRYDFQDVFCSHAGFLEDGRSALERKRDYLLALQQQVQELQNEGNSAEEIRDQLFPHKYPIIKFSGGEWDSLHIVTSIMGEAQ</sequence>
<dbReference type="SUPFAM" id="SSF56281">
    <property type="entry name" value="Metallo-hydrolase/oxidoreductase"/>
    <property type="match status" value="1"/>
</dbReference>